<comment type="caution">
    <text evidence="5">The sequence shown here is derived from an EMBL/GenBank/DDBJ whole genome shotgun (WGS) entry which is preliminary data.</text>
</comment>
<dbReference type="InterPro" id="IPR036322">
    <property type="entry name" value="WD40_repeat_dom_sf"/>
</dbReference>
<organism evidence="5 6">
    <name type="scientific">Arxiozyma heterogenica</name>
    <dbReference type="NCBI Taxonomy" id="278026"/>
    <lineage>
        <taxon>Eukaryota</taxon>
        <taxon>Fungi</taxon>
        <taxon>Dikarya</taxon>
        <taxon>Ascomycota</taxon>
        <taxon>Saccharomycotina</taxon>
        <taxon>Saccharomycetes</taxon>
        <taxon>Saccharomycetales</taxon>
        <taxon>Saccharomycetaceae</taxon>
        <taxon>Arxiozyma</taxon>
    </lineage>
</organism>
<dbReference type="AlphaFoldDB" id="A0AAN7W2B0"/>
<keyword evidence="2" id="KW-0677">Repeat</keyword>
<keyword evidence="6" id="KW-1185">Reference proteome</keyword>
<dbReference type="Pfam" id="PF05625">
    <property type="entry name" value="PAXNEB"/>
    <property type="match status" value="1"/>
</dbReference>
<dbReference type="Gene3D" id="2.130.10.10">
    <property type="entry name" value="YVTN repeat-like/Quinoprotein amine dehydrogenase"/>
    <property type="match status" value="1"/>
</dbReference>
<feature type="compositionally biased region" description="Polar residues" evidence="4">
    <location>
        <begin position="11"/>
        <end position="20"/>
    </location>
</feature>
<dbReference type="SMART" id="SM00320">
    <property type="entry name" value="WD40"/>
    <property type="match status" value="2"/>
</dbReference>
<evidence type="ECO:0000256" key="4">
    <source>
        <dbReference type="SAM" id="MobiDB-lite"/>
    </source>
</evidence>
<name>A0AAN7W2B0_9SACH</name>
<feature type="compositionally biased region" description="Polar residues" evidence="4">
    <location>
        <begin position="480"/>
        <end position="498"/>
    </location>
</feature>
<dbReference type="Pfam" id="PF21032">
    <property type="entry name" value="PROPPIN"/>
    <property type="match status" value="1"/>
</dbReference>
<sequence length="992" mass="112544">MSFRKRGEVINSGTRNNNPNLIKKSILPNRGGVLPNRGPVSAIRDNVNSSRLAIPGRQPVLSRGPIASNGPGLDIVNGIKRLNINKENNIDGLSIDKTEQNTKLLMNLNHPGVRPSTVSHNIVSSTGCYDLDKLLSHMGLPLGHSLLIEEDGTTDFQSILCKLFMVQGVVHNRVSKSENPNIQGNTHVIVLSMNQLLTKELPGEYKGSRKEIKKSKIQEEESKLSVSNLALQEARSQPTRYSDLKIAWKYKYADENSGKKRSVGSNDENGNDIQSEEYKNYISQFDITSRLMPAATPQELSFVSPLQPITKILNQLESLIEKHKNKLIRIVVPSFLHPAMYPPQMYALANAIGLLHGLKSIVKKFGNRTIMMMTVSKEPLSYLVQNQMESLFDGIIDLEPFPQEMLQYLEKVYKSQPNKVQHGLVHLIKLPVFSERGEMHHRHAEYAFKNSKKSFKIEEWSIPVDDSVDDTDESHEYEKNNVSSPLNNRSTPTRQTKQNWEESSNKYDYNNDNQSALIFSYKKGNNDTQTSVNTHNKSNDRSESINEIFGENLQPTPSYTKNMINEYDDCIVEMLFSTSLMTMTNGNKTNKRKLKIINTKRKSTICELIFPTDIIDVVMNRKRLCVLLSSDQIFIYDISCMKLLETINLWENKINSLFSINNNSSNDNNNGTCDHDNDINKLLQNQLNSKHAIEQLGSNSKIKSTSRTKGNITPKIALSNDDRSILAFSTYHPTKSDPNNRVLRDVIIYDAINTKPINYLNNVHRGNITCLAINQDGTLITTASEKGTIIRVYNTGINTINSNNKPNSSITSNHIQFNSKTPLLFEFRRGNRSSNIYQLTFNSMSTLIGCVGDSGTIHIFKLNDLFRYNETTDRNVSDIDHGLYLLNSNENNQDFDINENFDTEYRNKSNLDRSRQVVHFLSKKIKANIPNQNLQRDFAHINIHNANNRYYLGFPEEFPNQIYLAGDDGQFFTYAIPQSSGKCILVSKNTFF</sequence>
<dbReference type="InterPro" id="IPR001680">
    <property type="entry name" value="WD40_rpt"/>
</dbReference>
<dbReference type="GO" id="GO:0002098">
    <property type="term" value="P:tRNA wobble uridine modification"/>
    <property type="evidence" value="ECO:0007669"/>
    <property type="project" value="InterPro"/>
</dbReference>
<evidence type="ECO:0000256" key="2">
    <source>
        <dbReference type="ARBA" id="ARBA00022737"/>
    </source>
</evidence>
<evidence type="ECO:0000256" key="1">
    <source>
        <dbReference type="ARBA" id="ARBA00022574"/>
    </source>
</evidence>
<accession>A0AAN7W2B0</accession>
<dbReference type="InterPro" id="IPR008728">
    <property type="entry name" value="Elongator_complex_protein_4"/>
</dbReference>
<keyword evidence="1" id="KW-0853">WD repeat</keyword>
<evidence type="ECO:0000256" key="3">
    <source>
        <dbReference type="ARBA" id="ARBA00025740"/>
    </source>
</evidence>
<feature type="region of interest" description="Disordered" evidence="4">
    <location>
        <begin position="1"/>
        <end position="24"/>
    </location>
</feature>
<dbReference type="Gene3D" id="3.40.50.300">
    <property type="entry name" value="P-loop containing nucleotide triphosphate hydrolases"/>
    <property type="match status" value="1"/>
</dbReference>
<comment type="similarity">
    <text evidence="3">Belongs to the WD repeat PROPPIN family.</text>
</comment>
<dbReference type="InterPro" id="IPR015943">
    <property type="entry name" value="WD40/YVTN_repeat-like_dom_sf"/>
</dbReference>
<reference evidence="6" key="1">
    <citation type="submission" date="2023-07" db="EMBL/GenBank/DDBJ databases">
        <title>A draft genome of Kazachstania heterogenica Y-27499.</title>
        <authorList>
            <person name="Donic C."/>
            <person name="Kralova J.S."/>
            <person name="Fidel L."/>
            <person name="Ben-Dor S."/>
            <person name="Jung S."/>
        </authorList>
    </citation>
    <scope>NUCLEOTIDE SEQUENCE [LARGE SCALE GENOMIC DNA]</scope>
    <source>
        <strain evidence="6">Y27499</strain>
    </source>
</reference>
<gene>
    <name evidence="5" type="ORF">RI543_002886</name>
</gene>
<proteinExistence type="inferred from homology"/>
<dbReference type="InterPro" id="IPR027417">
    <property type="entry name" value="P-loop_NTPase"/>
</dbReference>
<dbReference type="PANTHER" id="PTHR11227">
    <property type="entry name" value="WD-REPEAT PROTEIN INTERACTING WITH PHOSPHOINOSIDES WIPI -RELATED"/>
    <property type="match status" value="1"/>
</dbReference>
<dbReference type="SUPFAM" id="SSF50978">
    <property type="entry name" value="WD40 repeat-like"/>
    <property type="match status" value="1"/>
</dbReference>
<feature type="region of interest" description="Disordered" evidence="4">
    <location>
        <begin position="465"/>
        <end position="508"/>
    </location>
</feature>
<evidence type="ECO:0000313" key="6">
    <source>
        <dbReference type="Proteomes" id="UP001306508"/>
    </source>
</evidence>
<dbReference type="InterPro" id="IPR048720">
    <property type="entry name" value="PROPPIN"/>
</dbReference>
<evidence type="ECO:0000313" key="5">
    <source>
        <dbReference type="EMBL" id="KAK5779764.1"/>
    </source>
</evidence>
<dbReference type="CDD" id="cd19494">
    <property type="entry name" value="Elp4"/>
    <property type="match status" value="1"/>
</dbReference>
<protein>
    <submittedName>
        <fullName evidence="5">Uncharacterized protein</fullName>
    </submittedName>
</protein>
<dbReference type="GO" id="GO:0005737">
    <property type="term" value="C:cytoplasm"/>
    <property type="evidence" value="ECO:0007669"/>
    <property type="project" value="UniProtKB-ARBA"/>
</dbReference>
<dbReference type="EMBL" id="JAWIZZ010000046">
    <property type="protein sequence ID" value="KAK5779764.1"/>
    <property type="molecule type" value="Genomic_DNA"/>
</dbReference>
<dbReference type="Proteomes" id="UP001306508">
    <property type="component" value="Unassembled WGS sequence"/>
</dbReference>
<dbReference type="GO" id="GO:0033588">
    <property type="term" value="C:elongator holoenzyme complex"/>
    <property type="evidence" value="ECO:0007669"/>
    <property type="project" value="InterPro"/>
</dbReference>